<comment type="caution">
    <text evidence="1">The sequence shown here is derived from an EMBL/GenBank/DDBJ whole genome shotgun (WGS) entry which is preliminary data.</text>
</comment>
<evidence type="ECO:0000313" key="1">
    <source>
        <dbReference type="EMBL" id="KAJ2969845.1"/>
    </source>
</evidence>
<keyword evidence="2" id="KW-1185">Reference proteome</keyword>
<proteinExistence type="predicted"/>
<evidence type="ECO:0000313" key="2">
    <source>
        <dbReference type="Proteomes" id="UP001144978"/>
    </source>
</evidence>
<reference evidence="1" key="1">
    <citation type="submission" date="2022-08" db="EMBL/GenBank/DDBJ databases">
        <title>Genome Sequence of Pycnoporus sanguineus.</title>
        <authorList>
            <person name="Buettner E."/>
        </authorList>
    </citation>
    <scope>NUCLEOTIDE SEQUENCE</scope>
    <source>
        <strain evidence="1">CG-C14</strain>
    </source>
</reference>
<accession>A0ACC1MS46</accession>
<protein>
    <submittedName>
        <fullName evidence="1">Uncharacterized protein</fullName>
    </submittedName>
</protein>
<organism evidence="1 2">
    <name type="scientific">Trametes sanguinea</name>
    <dbReference type="NCBI Taxonomy" id="158606"/>
    <lineage>
        <taxon>Eukaryota</taxon>
        <taxon>Fungi</taxon>
        <taxon>Dikarya</taxon>
        <taxon>Basidiomycota</taxon>
        <taxon>Agaricomycotina</taxon>
        <taxon>Agaricomycetes</taxon>
        <taxon>Polyporales</taxon>
        <taxon>Polyporaceae</taxon>
        <taxon>Trametes</taxon>
    </lineage>
</organism>
<gene>
    <name evidence="1" type="ORF">NUW54_g12868</name>
</gene>
<dbReference type="Proteomes" id="UP001144978">
    <property type="component" value="Unassembled WGS sequence"/>
</dbReference>
<dbReference type="EMBL" id="JANSHE010005674">
    <property type="protein sequence ID" value="KAJ2969845.1"/>
    <property type="molecule type" value="Genomic_DNA"/>
</dbReference>
<name>A0ACC1MS46_9APHY</name>
<sequence>MNAPWLAFAFFVPTFSHQSSFALSRTRTHKRARASLVLRQSESISLRIRQASPQQPYQRRTAKPTVHTRSSPPGTNCTHVELMIRPRAERQSPA</sequence>